<keyword evidence="3" id="KW-1185">Reference proteome</keyword>
<keyword evidence="2" id="KW-0378">Hydrolase</keyword>
<comment type="caution">
    <text evidence="2">The sequence shown here is derived from an EMBL/GenBank/DDBJ whole genome shotgun (WGS) entry which is preliminary data.</text>
</comment>
<dbReference type="Gene3D" id="1.10.30.50">
    <property type="match status" value="1"/>
</dbReference>
<dbReference type="EMBL" id="JAUSVF010000001">
    <property type="protein sequence ID" value="MDQ0320874.1"/>
    <property type="molecule type" value="Genomic_DNA"/>
</dbReference>
<dbReference type="Pfam" id="PF13395">
    <property type="entry name" value="HNH_4"/>
    <property type="match status" value="1"/>
</dbReference>
<dbReference type="Proteomes" id="UP001230207">
    <property type="component" value="Unassembled WGS sequence"/>
</dbReference>
<proteinExistence type="predicted"/>
<protein>
    <submittedName>
        <fullName evidence="2">5-methylcytosine-specific restriction endonuclease McrA</fullName>
    </submittedName>
</protein>
<name>A0ABU0BT76_9HYPH</name>
<dbReference type="InterPro" id="IPR003615">
    <property type="entry name" value="HNH_nuc"/>
</dbReference>
<organism evidence="2 3">
    <name type="scientific">Pararhizobium capsulatum DSM 1112</name>
    <dbReference type="NCBI Taxonomy" id="1121113"/>
    <lineage>
        <taxon>Bacteria</taxon>
        <taxon>Pseudomonadati</taxon>
        <taxon>Pseudomonadota</taxon>
        <taxon>Alphaproteobacteria</taxon>
        <taxon>Hyphomicrobiales</taxon>
        <taxon>Rhizobiaceae</taxon>
        <taxon>Rhizobium/Agrobacterium group</taxon>
        <taxon>Pararhizobium</taxon>
    </lineage>
</organism>
<dbReference type="RefSeq" id="WP_307231003.1">
    <property type="nucleotide sequence ID" value="NZ_JAUSVF010000001.1"/>
</dbReference>
<dbReference type="GO" id="GO:0004519">
    <property type="term" value="F:endonuclease activity"/>
    <property type="evidence" value="ECO:0007669"/>
    <property type="project" value="UniProtKB-KW"/>
</dbReference>
<evidence type="ECO:0000313" key="2">
    <source>
        <dbReference type="EMBL" id="MDQ0320874.1"/>
    </source>
</evidence>
<sequence length="393" mass="44210">MHSPLLVGSALKERRSSVSADEYGLQLSQEHSLRLPDKEPVHGKLLGEALDSTTATYKITLMKTIIAHVRGGGGAFLSFDSILRGMIETIWIPVARFRLTLGHSDQLARFLDSVPEDIRLYGTFQTALSHLDMGRAAQDTILRYPLAVFLTPWFKAASVQHKKSVRPGSEAIRAADSGIYLPYDIEANGLRLDSAFIDYVAGNMALLEGWTDMCLVDYLQRRNPNVPAIPMKLRELDRPSLAIQRRFWKQAMQHVPRACFYTGRPLDPEKFHLDHFIPRRFVAHDRIWNLVPSLPEINLSKGVGVPDANLIPAMARVHFDAIVAVRQHSPEKWAHELREEYLDDLGVSPEVLAENASFAAAMSDTLQPLLNLARKRFPDWRGHPTLPHAVALR</sequence>
<dbReference type="CDD" id="cd00085">
    <property type="entry name" value="HNHc"/>
    <property type="match status" value="1"/>
</dbReference>
<reference evidence="2 3" key="1">
    <citation type="submission" date="2023-07" db="EMBL/GenBank/DDBJ databases">
        <title>Genomic Encyclopedia of Type Strains, Phase IV (KMG-IV): sequencing the most valuable type-strain genomes for metagenomic binning, comparative biology and taxonomic classification.</title>
        <authorList>
            <person name="Goeker M."/>
        </authorList>
    </citation>
    <scope>NUCLEOTIDE SEQUENCE [LARGE SCALE GENOMIC DNA]</scope>
    <source>
        <strain evidence="2 3">DSM 1112</strain>
    </source>
</reference>
<keyword evidence="2" id="KW-0540">Nuclease</keyword>
<keyword evidence="2" id="KW-0255">Endonuclease</keyword>
<evidence type="ECO:0000259" key="1">
    <source>
        <dbReference type="Pfam" id="PF13395"/>
    </source>
</evidence>
<accession>A0ABU0BT76</accession>
<feature type="domain" description="HNH nuclease" evidence="1">
    <location>
        <begin position="259"/>
        <end position="303"/>
    </location>
</feature>
<gene>
    <name evidence="2" type="ORF">QO002_003012</name>
</gene>
<evidence type="ECO:0000313" key="3">
    <source>
        <dbReference type="Proteomes" id="UP001230207"/>
    </source>
</evidence>